<keyword evidence="3" id="KW-1185">Reference proteome</keyword>
<feature type="compositionally biased region" description="Low complexity" evidence="1">
    <location>
        <begin position="54"/>
        <end position="66"/>
    </location>
</feature>
<reference evidence="2 3" key="1">
    <citation type="journal article" date="2023" name="IScience">
        <title>Expanded male sex-determining region conserved during the evolution of homothallism in the green alga Volvox.</title>
        <authorList>
            <person name="Yamamoto K."/>
            <person name="Matsuzaki R."/>
            <person name="Mahakham W."/>
            <person name="Heman W."/>
            <person name="Sekimoto H."/>
            <person name="Kawachi M."/>
            <person name="Minakuchi Y."/>
            <person name="Toyoda A."/>
            <person name="Nozaki H."/>
        </authorList>
    </citation>
    <scope>NUCLEOTIDE SEQUENCE [LARGE SCALE GENOMIC DNA]</scope>
    <source>
        <strain evidence="2 3">NIES-4468</strain>
    </source>
</reference>
<evidence type="ECO:0000256" key="1">
    <source>
        <dbReference type="SAM" id="MobiDB-lite"/>
    </source>
</evidence>
<sequence length="683" mass="71409">MRTVLLHSAAGGELAYIDIKACSSRLFLERVCFRSPLRNCLASQARSHKRRLSKSSSLKTSTLASTNRDGSRQVATTAGNNQQRTRPTSSPGGNGGNDPDDDSANSSFQIGLDPFSQQLITSAVTACAAGTVAASANLDLISALRLDADALIVALQLSAPVLLLLLTVVSPRWAPPFKGSELERLRHNYYMTAQVLQLYLDFDDEVEDSDRSTSSTSGWEDSAGGGDERARVRRRLRLEQTVGWGTISSGLALLQAFALQPWNPPTANSVFGLALAGRSAQQLANEFLVRGAGWGLLSGWLAEELQSADASDGILFFGKVFGGPETVKYVAGLALVALALPGALWEARAARNFVRASVVGPVRDAAIFCTGNGVDEPAYCDPKGFAMMAARRPANAASVADVVTRTRGWRSGPDASYSSVSSMDLADLAEEGGQEVKMPGETQPMEQLTVSRQGKAAQTAAAGAAPQLSSPSSPSMVTSPPSTGTSSAAPSTPSSLQPRAQCQLPEHAATHSLPSSAEYSRTSTSTSTSAAAPSFLDGSSSSSNAGSGNSREAAGLSSTPSYSPAPTATTEGATTGTFSTSSPSSPMSSSVLPRVGPTLSTSSTAFEWDSEDMSVLLRVETFQDRIALWSSLYYQLLAAFAINGAFLASDCNLMASFVAAWLLRTGPLLLSELRARAAANAAM</sequence>
<organism evidence="2 3">
    <name type="scientific">Volvox africanus</name>
    <dbReference type="NCBI Taxonomy" id="51714"/>
    <lineage>
        <taxon>Eukaryota</taxon>
        <taxon>Viridiplantae</taxon>
        <taxon>Chlorophyta</taxon>
        <taxon>core chlorophytes</taxon>
        <taxon>Chlorophyceae</taxon>
        <taxon>CS clade</taxon>
        <taxon>Chlamydomonadales</taxon>
        <taxon>Volvocaceae</taxon>
        <taxon>Volvox</taxon>
    </lineage>
</organism>
<feature type="compositionally biased region" description="Low complexity" evidence="1">
    <location>
        <begin position="456"/>
        <end position="498"/>
    </location>
</feature>
<feature type="compositionally biased region" description="Low complexity" evidence="1">
    <location>
        <begin position="515"/>
        <end position="550"/>
    </location>
</feature>
<dbReference type="Proteomes" id="UP001165090">
    <property type="component" value="Unassembled WGS sequence"/>
</dbReference>
<accession>A0ABQ5SNS1</accession>
<feature type="region of interest" description="Disordered" evidence="1">
    <location>
        <begin position="51"/>
        <end position="107"/>
    </location>
</feature>
<protein>
    <submittedName>
        <fullName evidence="2">Uncharacterized protein</fullName>
    </submittedName>
</protein>
<comment type="caution">
    <text evidence="2">The sequence shown here is derived from an EMBL/GenBank/DDBJ whole genome shotgun (WGS) entry which is preliminary data.</text>
</comment>
<feature type="compositionally biased region" description="Polar residues" evidence="1">
    <location>
        <begin position="73"/>
        <end position="88"/>
    </location>
</feature>
<evidence type="ECO:0000313" key="2">
    <source>
        <dbReference type="EMBL" id="GLI71068.1"/>
    </source>
</evidence>
<evidence type="ECO:0000313" key="3">
    <source>
        <dbReference type="Proteomes" id="UP001165090"/>
    </source>
</evidence>
<proteinExistence type="predicted"/>
<feature type="region of interest" description="Disordered" evidence="1">
    <location>
        <begin position="447"/>
        <end position="594"/>
    </location>
</feature>
<feature type="compositionally biased region" description="Low complexity" evidence="1">
    <location>
        <begin position="557"/>
        <end position="590"/>
    </location>
</feature>
<gene>
    <name evidence="2" type="ORF">VaNZ11_015985</name>
</gene>
<name>A0ABQ5SNS1_9CHLO</name>
<dbReference type="EMBL" id="BSDZ01000101">
    <property type="protein sequence ID" value="GLI71068.1"/>
    <property type="molecule type" value="Genomic_DNA"/>
</dbReference>